<protein>
    <submittedName>
        <fullName evidence="3">SH3 domain-containing protein</fullName>
    </submittedName>
</protein>
<feature type="region of interest" description="Disordered" evidence="1">
    <location>
        <begin position="86"/>
        <end position="135"/>
    </location>
</feature>
<dbReference type="PROSITE" id="PS51781">
    <property type="entry name" value="SH3B"/>
    <property type="match status" value="1"/>
</dbReference>
<evidence type="ECO:0000256" key="1">
    <source>
        <dbReference type="SAM" id="MobiDB-lite"/>
    </source>
</evidence>
<dbReference type="EMBL" id="SMFP01000007">
    <property type="protein sequence ID" value="TDE37366.1"/>
    <property type="molecule type" value="Genomic_DNA"/>
</dbReference>
<reference evidence="3 4" key="1">
    <citation type="submission" date="2019-03" db="EMBL/GenBank/DDBJ databases">
        <authorList>
            <person name="Zhang S."/>
        </authorList>
    </citation>
    <scope>NUCLEOTIDE SEQUENCE [LARGE SCALE GENOMIC DNA]</scope>
    <source>
        <strain evidence="3 4">S4J41</strain>
    </source>
</reference>
<keyword evidence="4" id="KW-1185">Reference proteome</keyword>
<dbReference type="InterPro" id="IPR003646">
    <property type="entry name" value="SH3-like_bac-type"/>
</dbReference>
<name>A0A4V2Z7Q4_9RHOB</name>
<dbReference type="Proteomes" id="UP000294662">
    <property type="component" value="Unassembled WGS sequence"/>
</dbReference>
<evidence type="ECO:0000313" key="3">
    <source>
        <dbReference type="EMBL" id="TDE37366.1"/>
    </source>
</evidence>
<evidence type="ECO:0000259" key="2">
    <source>
        <dbReference type="PROSITE" id="PS51781"/>
    </source>
</evidence>
<dbReference type="AlphaFoldDB" id="A0A4V2Z7Q4"/>
<dbReference type="OrthoDB" id="7433551at2"/>
<gene>
    <name evidence="3" type="ORF">E1B25_11570</name>
</gene>
<evidence type="ECO:0000313" key="4">
    <source>
        <dbReference type="Proteomes" id="UP000294662"/>
    </source>
</evidence>
<feature type="domain" description="SH3b" evidence="2">
    <location>
        <begin position="219"/>
        <end position="284"/>
    </location>
</feature>
<dbReference type="SMART" id="SM00287">
    <property type="entry name" value="SH3b"/>
    <property type="match status" value="1"/>
</dbReference>
<proteinExistence type="predicted"/>
<comment type="caution">
    <text evidence="3">The sequence shown here is derived from an EMBL/GenBank/DDBJ whole genome shotgun (WGS) entry which is preliminary data.</text>
</comment>
<dbReference type="Gene3D" id="2.30.30.40">
    <property type="entry name" value="SH3 Domains"/>
    <property type="match status" value="1"/>
</dbReference>
<accession>A0A4V2Z7Q4</accession>
<sequence length="285" mass="30185">MAGGARALPVPPCLRGGEKPALLPAAPNRWIDYGLDLSGGFATRQRAKFLLRDGDDVPRLVVASFLILAWAFYELSGGVDFVPRGVRPPKPAPQASVAQPRPGSEMAGSEMPAPRLAPRQPRDTDPDSNTDADFGRFTAETQRAALKARQAARADRLAQVRNSLNQGIAIAPGKVGFGEAQGSIALTALEQGLAGFEETTPETVEEAVAAPVMTPAPAPDLRAVTGTRVNMRDGPGTIYPVVARLVMGHQVEVLSASGTGWLRLRTLPERQIGWVAASLVSKKTE</sequence>
<organism evidence="3 4">
    <name type="scientific">Antarcticimicrobium sediminis</name>
    <dbReference type="NCBI Taxonomy" id="2546227"/>
    <lineage>
        <taxon>Bacteria</taxon>
        <taxon>Pseudomonadati</taxon>
        <taxon>Pseudomonadota</taxon>
        <taxon>Alphaproteobacteria</taxon>
        <taxon>Rhodobacterales</taxon>
        <taxon>Paracoccaceae</taxon>
        <taxon>Antarcticimicrobium</taxon>
    </lineage>
</organism>
<dbReference type="Pfam" id="PF08239">
    <property type="entry name" value="SH3_3"/>
    <property type="match status" value="1"/>
</dbReference>